<sequence length="151" mass="17246">MHLIDTLLFYSRKIGAAMKKPLNKNNKVETKSLVIPKYSSSRRNSTKSSRSSLSSFRRSKVVAAAPFPSFKGQAFLTPTYEDPRKAIEEFRSITPIMEITDTEEHCEINQMWQRILDVENYKSTPKSKPRKGKKLVRHGAVEEKATVRSGK</sequence>
<evidence type="ECO:0000313" key="2">
    <source>
        <dbReference type="Proteomes" id="UP000887540"/>
    </source>
</evidence>
<name>A0A914CF32_9BILA</name>
<evidence type="ECO:0000313" key="3">
    <source>
        <dbReference type="WBParaSite" id="ACRNAN_Path_998.g3839.t1"/>
    </source>
</evidence>
<dbReference type="WBParaSite" id="ACRNAN_Path_998.g3839.t1">
    <property type="protein sequence ID" value="ACRNAN_Path_998.g3839.t1"/>
    <property type="gene ID" value="ACRNAN_Path_998.g3839"/>
</dbReference>
<evidence type="ECO:0000256" key="1">
    <source>
        <dbReference type="SAM" id="MobiDB-lite"/>
    </source>
</evidence>
<keyword evidence="2" id="KW-1185">Reference proteome</keyword>
<dbReference type="AlphaFoldDB" id="A0A914CF32"/>
<accession>A0A914CF32</accession>
<feature type="region of interest" description="Disordered" evidence="1">
    <location>
        <begin position="122"/>
        <end position="151"/>
    </location>
</feature>
<dbReference type="Proteomes" id="UP000887540">
    <property type="component" value="Unplaced"/>
</dbReference>
<protein>
    <submittedName>
        <fullName evidence="3">Uncharacterized protein</fullName>
    </submittedName>
</protein>
<organism evidence="2 3">
    <name type="scientific">Acrobeloides nanus</name>
    <dbReference type="NCBI Taxonomy" id="290746"/>
    <lineage>
        <taxon>Eukaryota</taxon>
        <taxon>Metazoa</taxon>
        <taxon>Ecdysozoa</taxon>
        <taxon>Nematoda</taxon>
        <taxon>Chromadorea</taxon>
        <taxon>Rhabditida</taxon>
        <taxon>Tylenchina</taxon>
        <taxon>Cephalobomorpha</taxon>
        <taxon>Cephaloboidea</taxon>
        <taxon>Cephalobidae</taxon>
        <taxon>Acrobeloides</taxon>
    </lineage>
</organism>
<reference evidence="3" key="1">
    <citation type="submission" date="2022-11" db="UniProtKB">
        <authorList>
            <consortium name="WormBaseParasite"/>
        </authorList>
    </citation>
    <scope>IDENTIFICATION</scope>
</reference>
<feature type="compositionally biased region" description="Basic residues" evidence="1">
    <location>
        <begin position="125"/>
        <end position="137"/>
    </location>
</feature>
<feature type="compositionally biased region" description="Low complexity" evidence="1">
    <location>
        <begin position="39"/>
        <end position="56"/>
    </location>
</feature>
<proteinExistence type="predicted"/>
<feature type="region of interest" description="Disordered" evidence="1">
    <location>
        <begin position="33"/>
        <end position="59"/>
    </location>
</feature>
<feature type="compositionally biased region" description="Basic and acidic residues" evidence="1">
    <location>
        <begin position="139"/>
        <end position="151"/>
    </location>
</feature>